<evidence type="ECO:0000313" key="2">
    <source>
        <dbReference type="Proteomes" id="UP000282322"/>
    </source>
</evidence>
<comment type="caution">
    <text evidence="1">The sequence shown here is derived from an EMBL/GenBank/DDBJ whole genome shotgun (WGS) entry which is preliminary data.</text>
</comment>
<dbReference type="RefSeq" id="WP_124953463.1">
    <property type="nucleotide sequence ID" value="NZ_RRCH01000003.1"/>
</dbReference>
<dbReference type="Proteomes" id="UP000282322">
    <property type="component" value="Unassembled WGS sequence"/>
</dbReference>
<organism evidence="1 2">
    <name type="scientific">Halocatena pleomorpha</name>
    <dbReference type="NCBI Taxonomy" id="1785090"/>
    <lineage>
        <taxon>Archaea</taxon>
        <taxon>Methanobacteriati</taxon>
        <taxon>Methanobacteriota</taxon>
        <taxon>Stenosarchaea group</taxon>
        <taxon>Halobacteria</taxon>
        <taxon>Halobacteriales</taxon>
        <taxon>Natronomonadaceae</taxon>
        <taxon>Halocatena</taxon>
    </lineage>
</organism>
<protein>
    <submittedName>
        <fullName evidence="1">Uncharacterized protein</fullName>
    </submittedName>
</protein>
<dbReference type="EMBL" id="RRCH01000003">
    <property type="protein sequence ID" value="RRJ33596.1"/>
    <property type="molecule type" value="Genomic_DNA"/>
</dbReference>
<keyword evidence="2" id="KW-1185">Reference proteome</keyword>
<gene>
    <name evidence="1" type="ORF">EIK79_02015</name>
</gene>
<evidence type="ECO:0000313" key="1">
    <source>
        <dbReference type="EMBL" id="RRJ33596.1"/>
    </source>
</evidence>
<accession>A0A3P3RJ92</accession>
<reference evidence="1 2" key="1">
    <citation type="submission" date="2018-11" db="EMBL/GenBank/DDBJ databases">
        <title>Taxonoimc description of Halomarina strain SPP-AMP-1.</title>
        <authorList>
            <person name="Pal Y."/>
            <person name="Srinivasana K."/>
            <person name="Verma A."/>
            <person name="Kumar P."/>
        </authorList>
    </citation>
    <scope>NUCLEOTIDE SEQUENCE [LARGE SCALE GENOMIC DNA]</scope>
    <source>
        <strain evidence="1 2">SPP-AMP-1</strain>
    </source>
</reference>
<dbReference type="AlphaFoldDB" id="A0A3P3RJ92"/>
<name>A0A3P3RJ92_9EURY</name>
<proteinExistence type="predicted"/>
<sequence>MNQDSGVLFSGENIHESNRLHAPINTASISAGTTVYRSVFTFGEINPVWLGTRGATCSKLPRAALDRDGEAAVRSVMSA</sequence>